<proteinExistence type="predicted"/>
<feature type="region of interest" description="Disordered" evidence="1">
    <location>
        <begin position="527"/>
        <end position="578"/>
    </location>
</feature>
<evidence type="ECO:0000313" key="2">
    <source>
        <dbReference type="EMBL" id="KAG0728520.1"/>
    </source>
</evidence>
<reference evidence="2" key="1">
    <citation type="submission" date="2020-07" db="EMBL/GenBank/DDBJ databases">
        <title>The High-quality genome of the commercially important snow crab, Chionoecetes opilio.</title>
        <authorList>
            <person name="Jeong J.-H."/>
            <person name="Ryu S."/>
        </authorList>
    </citation>
    <scope>NUCLEOTIDE SEQUENCE</scope>
    <source>
        <strain evidence="2">MADBK_172401_WGS</strain>
        <tissue evidence="2">Digestive gland</tissue>
    </source>
</reference>
<feature type="compositionally biased region" description="Polar residues" evidence="1">
    <location>
        <begin position="331"/>
        <end position="340"/>
    </location>
</feature>
<sequence length="1039" mass="116955">MGGNQVKATHYPLLHVEPLTLSSQESQERRFRKQLPRQLGSMLLADWVRLKRREQDVITKGKLVVSEGRIPPEIVKELEMYMKSASKKPYIKYHPKIIAPKAKARPRLKGPRLTQTAARRIQDSYDKREREQQEKQEKQEKATQKRGKSRLSVRSHGWTDQDTSRASRRTTPQQQTRASSLPPTITLSLQSITTAESSGIGMSRASSLTSVSSIRHKKPFFTRQRVSSYSSEAKPVSSRFLRPPQPSVTHGTRRKSSGSDKVTAVKRLQVLSEYKGQSLDADDTGGENPRPVQQRSGKRKSPLMVKHSSPIGHSPTTENDTKGKQRWKTALRQSFQQVMQQKARKQTGPINTKQVNKQQRTSTTKEDLDPQMGHSGSMEVKHSTLHNQQQQGNHHPKPQGDGEVTLHVPESGRRASNSSQGEDQRSVSSMDKKEQGSQTRLSGPPRPRRLLLLRPGKNKVKQEEEQKEEPQGQQKPGFSVLPKKINPKEKWKRLLGINKKDTKSKDQEEVKTSVTSNQYRIIGQPLHATPDVPRRGSTDVNTEHTSGQRRHSQPIGGFPNQGENPESISPSDPHHLTTGGERIIRVSRHSSPIDGGEMIVEQQTMRRPVQQQTHQVSTSYEVEPHQHRRSSSGYQVAEDQGHQSQGDNALVMNSSNAGYSETVLIHNGSRRSSGEQGIVESDGHQGKLNELHQSDDQSAGWPGRGVEGRSSNPEERMAVRPLGTVDQGRIVEALGSRRPGSFAGRGQELIYERGPMSAMSLDHGIHHAPLESRLVTERGSPDRIRQRDSLIEYGSHEHPVEILHGEAPIRATERIHRGGIVERVHRDSSTERLHRNSLERGRRESLVEYQRLDGPMDRVRPDVPGRGAVVLGERNGDRMLPRVTHERPYFQGRLDRGYSYDGQDGRGRQYQERRYTVGTVEPSYLGAYTERQIVGRLSEPDSSRMYSGRIPYSRALDSEPARSRSIDYESARPYSEGDFPARVMDHESAKVYAERLVAGGRVRGTEDHDMRERAGPYRDAVITQHSTIASAPLVDHRSL</sequence>
<feature type="compositionally biased region" description="Basic and acidic residues" evidence="1">
    <location>
        <begin position="120"/>
        <end position="143"/>
    </location>
</feature>
<dbReference type="EMBL" id="JACEEZ010002116">
    <property type="protein sequence ID" value="KAG0728520.1"/>
    <property type="molecule type" value="Genomic_DNA"/>
</dbReference>
<accession>A0A8J5D4G6</accession>
<feature type="compositionally biased region" description="Basic and acidic residues" evidence="1">
    <location>
        <begin position="498"/>
        <end position="511"/>
    </location>
</feature>
<feature type="compositionally biased region" description="Polar residues" evidence="1">
    <location>
        <begin position="561"/>
        <end position="570"/>
    </location>
</feature>
<name>A0A8J5D4G6_CHIOP</name>
<evidence type="ECO:0000256" key="1">
    <source>
        <dbReference type="SAM" id="MobiDB-lite"/>
    </source>
</evidence>
<dbReference type="AlphaFoldDB" id="A0A8J5D4G6"/>
<feature type="compositionally biased region" description="Basic and acidic residues" evidence="1">
    <location>
        <begin position="460"/>
        <end position="470"/>
    </location>
</feature>
<feature type="compositionally biased region" description="Polar residues" evidence="1">
    <location>
        <begin position="169"/>
        <end position="197"/>
    </location>
</feature>
<feature type="region of interest" description="Disordered" evidence="1">
    <location>
        <begin position="101"/>
        <end position="515"/>
    </location>
</feature>
<feature type="compositionally biased region" description="Polar residues" evidence="1">
    <location>
        <begin position="348"/>
        <end position="362"/>
    </location>
</feature>
<keyword evidence="3" id="KW-1185">Reference proteome</keyword>
<dbReference type="Proteomes" id="UP000770661">
    <property type="component" value="Unassembled WGS sequence"/>
</dbReference>
<feature type="region of interest" description="Disordered" evidence="1">
    <location>
        <begin position="605"/>
        <end position="647"/>
    </location>
</feature>
<evidence type="ECO:0000313" key="3">
    <source>
        <dbReference type="Proteomes" id="UP000770661"/>
    </source>
</evidence>
<gene>
    <name evidence="2" type="ORF">GWK47_032310</name>
</gene>
<feature type="region of interest" description="Disordered" evidence="1">
    <location>
        <begin position="688"/>
        <end position="718"/>
    </location>
</feature>
<feature type="compositionally biased region" description="Polar residues" evidence="1">
    <location>
        <begin position="605"/>
        <end position="620"/>
    </location>
</feature>
<comment type="caution">
    <text evidence="2">The sequence shown here is derived from an EMBL/GenBank/DDBJ whole genome shotgun (WGS) entry which is preliminary data.</text>
</comment>
<feature type="compositionally biased region" description="Basic residues" evidence="1">
    <location>
        <begin position="446"/>
        <end position="459"/>
    </location>
</feature>
<protein>
    <submittedName>
        <fullName evidence="2">Uncharacterized protein</fullName>
    </submittedName>
</protein>
<feature type="compositionally biased region" description="Basic residues" evidence="1">
    <location>
        <begin position="144"/>
        <end position="153"/>
    </location>
</feature>
<organism evidence="2 3">
    <name type="scientific">Chionoecetes opilio</name>
    <name type="common">Atlantic snow crab</name>
    <name type="synonym">Cancer opilio</name>
    <dbReference type="NCBI Taxonomy" id="41210"/>
    <lineage>
        <taxon>Eukaryota</taxon>
        <taxon>Metazoa</taxon>
        <taxon>Ecdysozoa</taxon>
        <taxon>Arthropoda</taxon>
        <taxon>Crustacea</taxon>
        <taxon>Multicrustacea</taxon>
        <taxon>Malacostraca</taxon>
        <taxon>Eumalacostraca</taxon>
        <taxon>Eucarida</taxon>
        <taxon>Decapoda</taxon>
        <taxon>Pleocyemata</taxon>
        <taxon>Brachyura</taxon>
        <taxon>Eubrachyura</taxon>
        <taxon>Majoidea</taxon>
        <taxon>Majidae</taxon>
        <taxon>Chionoecetes</taxon>
    </lineage>
</organism>
<feature type="compositionally biased region" description="Polar residues" evidence="1">
    <location>
        <begin position="204"/>
        <end position="213"/>
    </location>
</feature>
<dbReference type="OrthoDB" id="6374319at2759"/>
<feature type="compositionally biased region" description="Basic and acidic residues" evidence="1">
    <location>
        <begin position="422"/>
        <end position="435"/>
    </location>
</feature>